<evidence type="ECO:0000256" key="4">
    <source>
        <dbReference type="ARBA" id="ARBA00022777"/>
    </source>
</evidence>
<name>A0A9P8Q736_WICPI</name>
<evidence type="ECO:0000256" key="10">
    <source>
        <dbReference type="ARBA" id="ARBA00052341"/>
    </source>
</evidence>
<evidence type="ECO:0000313" key="14">
    <source>
        <dbReference type="EMBL" id="KAH3684099.1"/>
    </source>
</evidence>
<reference evidence="14" key="1">
    <citation type="journal article" date="2021" name="Open Biol.">
        <title>Shared evolutionary footprints suggest mitochondrial oxidative damage underlies multiple complex I losses in fungi.</title>
        <authorList>
            <person name="Schikora-Tamarit M.A."/>
            <person name="Marcet-Houben M."/>
            <person name="Nosek J."/>
            <person name="Gabaldon T."/>
        </authorList>
    </citation>
    <scope>NUCLEOTIDE SEQUENCE</scope>
    <source>
        <strain evidence="14">CBS2887</strain>
    </source>
</reference>
<protein>
    <recommendedName>
        <fullName evidence="9">sphingosine kinase</fullName>
        <ecNumber evidence="9">2.7.1.91</ecNumber>
    </recommendedName>
</protein>
<dbReference type="GO" id="GO:0046512">
    <property type="term" value="P:sphingosine biosynthetic process"/>
    <property type="evidence" value="ECO:0007669"/>
    <property type="project" value="TreeGrafter"/>
</dbReference>
<dbReference type="Pfam" id="PF00781">
    <property type="entry name" value="DAGK_cat"/>
    <property type="match status" value="1"/>
</dbReference>
<evidence type="ECO:0000256" key="8">
    <source>
        <dbReference type="ARBA" id="ARBA00043822"/>
    </source>
</evidence>
<proteinExistence type="predicted"/>
<evidence type="ECO:0000256" key="1">
    <source>
        <dbReference type="ARBA" id="ARBA00004308"/>
    </source>
</evidence>
<dbReference type="SMART" id="SM00046">
    <property type="entry name" value="DAGKc"/>
    <property type="match status" value="1"/>
</dbReference>
<keyword evidence="5" id="KW-0067">ATP-binding</keyword>
<organism evidence="14 15">
    <name type="scientific">Wickerhamomyces pijperi</name>
    <name type="common">Yeast</name>
    <name type="synonym">Pichia pijperi</name>
    <dbReference type="NCBI Taxonomy" id="599730"/>
    <lineage>
        <taxon>Eukaryota</taxon>
        <taxon>Fungi</taxon>
        <taxon>Dikarya</taxon>
        <taxon>Ascomycota</taxon>
        <taxon>Saccharomycotina</taxon>
        <taxon>Saccharomycetes</taxon>
        <taxon>Phaffomycetales</taxon>
        <taxon>Wickerhamomycetaceae</taxon>
        <taxon>Wickerhamomyces</taxon>
    </lineage>
</organism>
<dbReference type="SUPFAM" id="SSF111331">
    <property type="entry name" value="NAD kinase/diacylglycerol kinase-like"/>
    <property type="match status" value="1"/>
</dbReference>
<comment type="catalytic activity">
    <reaction evidence="11">
        <text>sphinganine + ATP = sphinganine 1-phosphate + ADP + H(+)</text>
        <dbReference type="Rhea" id="RHEA:15465"/>
        <dbReference type="ChEBI" id="CHEBI:15378"/>
        <dbReference type="ChEBI" id="CHEBI:30616"/>
        <dbReference type="ChEBI" id="CHEBI:57817"/>
        <dbReference type="ChEBI" id="CHEBI:57939"/>
        <dbReference type="ChEBI" id="CHEBI:456216"/>
        <dbReference type="EC" id="2.7.1.91"/>
    </reaction>
    <physiologicalReaction direction="left-to-right" evidence="11">
        <dbReference type="Rhea" id="RHEA:15466"/>
    </physiologicalReaction>
</comment>
<dbReference type="PROSITE" id="PS50146">
    <property type="entry name" value="DAGK"/>
    <property type="match status" value="1"/>
</dbReference>
<comment type="subcellular location">
    <subcellularLocation>
        <location evidence="1">Endomembrane system</location>
    </subcellularLocation>
</comment>
<dbReference type="Proteomes" id="UP000774326">
    <property type="component" value="Unassembled WGS sequence"/>
</dbReference>
<dbReference type="GO" id="GO:0016020">
    <property type="term" value="C:membrane"/>
    <property type="evidence" value="ECO:0007669"/>
    <property type="project" value="TreeGrafter"/>
</dbReference>
<dbReference type="PANTHER" id="PTHR12358">
    <property type="entry name" value="SPHINGOSINE KINASE"/>
    <property type="match status" value="1"/>
</dbReference>
<evidence type="ECO:0000256" key="3">
    <source>
        <dbReference type="ARBA" id="ARBA00022741"/>
    </source>
</evidence>
<sequence length="543" mass="60092">MSNSSQISLQKKHNAKSQSDAHSAITSAPRAIITEYGIALKDQFHSESNASFSSCFSCASKQSASQSTTYPNSISYHDILAAKYIHVPNVFNDEESPSSTKYGSISVTDADLDYDASTLVEITYAQKKKNQLVPVSVKLQVDPLVNGDIVEEIYKNSYKHSKPRQSILALVNPHGGKGKALKVFLSKAKPIFDAAQCKVEIKETEYNKHAIDIMQSLDVTNYDIIACASGDGIPYEVINGMFKREDRAHAFNKLSITQIPCGSGNAMSESCHWTGDASAAALSTIKAASTNIDLMAVTHRGKVTVSFLSQTIGIIADSDIDTEHLRFLGAVRFDLGVCYKVFARTKYPCEIYIKYAAKTKDELRRHYDSQVISPLLAEQSKLGNTQSTTTDTTTSELIEESNFHLKYDATAPVPDDWEKFDQDLADNIGIFYTGKMPYISKDVNFFPAALPNDGTMDLVIMDSRTPITRQAPILLSLDKGAHVNAPEIIHSKILAYRLIPKGDKNRCLSIDGERYEYDEFQTEVLPNTAKFLLREGTYVNTNF</sequence>
<comment type="caution">
    <text evidence="14">The sequence shown here is derived from an EMBL/GenBank/DDBJ whole genome shotgun (WGS) entry which is preliminary data.</text>
</comment>
<dbReference type="Gene3D" id="2.60.200.40">
    <property type="match status" value="1"/>
</dbReference>
<keyword evidence="4" id="KW-0418">Kinase</keyword>
<dbReference type="OrthoDB" id="3853857at2759"/>
<evidence type="ECO:0000256" key="2">
    <source>
        <dbReference type="ARBA" id="ARBA00022679"/>
    </source>
</evidence>
<keyword evidence="7" id="KW-0472">Membrane</keyword>
<dbReference type="Gene3D" id="3.40.50.10330">
    <property type="entry name" value="Probable inorganic polyphosphate/atp-NAD kinase, domain 1"/>
    <property type="match status" value="1"/>
</dbReference>
<reference evidence="14" key="2">
    <citation type="submission" date="2021-01" db="EMBL/GenBank/DDBJ databases">
        <authorList>
            <person name="Schikora-Tamarit M.A."/>
        </authorList>
    </citation>
    <scope>NUCLEOTIDE SEQUENCE</scope>
    <source>
        <strain evidence="14">CBS2887</strain>
    </source>
</reference>
<comment type="catalytic activity">
    <reaction evidence="10">
        <text>(4R)-hydroxysphinganine + ATP = (4R)-hydroxysphinganine 1-phosphate + ADP + H(+)</text>
        <dbReference type="Rhea" id="RHEA:33563"/>
        <dbReference type="ChEBI" id="CHEBI:15378"/>
        <dbReference type="ChEBI" id="CHEBI:30616"/>
        <dbReference type="ChEBI" id="CHEBI:64124"/>
        <dbReference type="ChEBI" id="CHEBI:64795"/>
        <dbReference type="ChEBI" id="CHEBI:456216"/>
        <dbReference type="EC" id="2.7.1.91"/>
    </reaction>
    <physiologicalReaction direction="left-to-right" evidence="10">
        <dbReference type="Rhea" id="RHEA:33564"/>
    </physiologicalReaction>
</comment>
<keyword evidence="3" id="KW-0547">Nucleotide-binding</keyword>
<feature type="region of interest" description="Disordered" evidence="12">
    <location>
        <begin position="1"/>
        <end position="24"/>
    </location>
</feature>
<dbReference type="GO" id="GO:0019722">
    <property type="term" value="P:calcium-mediated signaling"/>
    <property type="evidence" value="ECO:0007669"/>
    <property type="project" value="UniProtKB-ARBA"/>
</dbReference>
<dbReference type="PANTHER" id="PTHR12358:SF31">
    <property type="entry name" value="ACYLGLYCEROL KINASE, MITOCHONDRIAL"/>
    <property type="match status" value="1"/>
</dbReference>
<keyword evidence="6" id="KW-0443">Lipid metabolism</keyword>
<evidence type="ECO:0000256" key="5">
    <source>
        <dbReference type="ARBA" id="ARBA00022840"/>
    </source>
</evidence>
<evidence type="ECO:0000256" key="6">
    <source>
        <dbReference type="ARBA" id="ARBA00022919"/>
    </source>
</evidence>
<dbReference type="FunFam" id="3.40.50.10330:FF:000005">
    <property type="entry name" value="Sphingosine kinase 2"/>
    <property type="match status" value="1"/>
</dbReference>
<keyword evidence="2" id="KW-0808">Transferase</keyword>
<dbReference type="GO" id="GO:0005524">
    <property type="term" value="F:ATP binding"/>
    <property type="evidence" value="ECO:0007669"/>
    <property type="project" value="UniProtKB-KW"/>
</dbReference>
<dbReference type="GO" id="GO:0008481">
    <property type="term" value="F:sphingosine kinase activity"/>
    <property type="evidence" value="ECO:0007669"/>
    <property type="project" value="UniProtKB-EC"/>
</dbReference>
<evidence type="ECO:0000256" key="9">
    <source>
        <dbReference type="ARBA" id="ARBA00044037"/>
    </source>
</evidence>
<evidence type="ECO:0000259" key="13">
    <source>
        <dbReference type="PROSITE" id="PS50146"/>
    </source>
</evidence>
<accession>A0A9P8Q736</accession>
<dbReference type="InterPro" id="IPR017438">
    <property type="entry name" value="ATP-NAD_kinase_N"/>
</dbReference>
<dbReference type="InterPro" id="IPR050187">
    <property type="entry name" value="Lipid_Phosphate_FormReg"/>
</dbReference>
<gene>
    <name evidence="14" type="ORF">WICPIJ_004923</name>
</gene>
<evidence type="ECO:0000256" key="7">
    <source>
        <dbReference type="ARBA" id="ARBA00023136"/>
    </source>
</evidence>
<comment type="catalytic activity">
    <reaction evidence="8">
        <text>a sphingoid base + ATP = a sphingoid 1-phosphate + ADP + H(+)</text>
        <dbReference type="Rhea" id="RHEA:51496"/>
        <dbReference type="ChEBI" id="CHEBI:15378"/>
        <dbReference type="ChEBI" id="CHEBI:30616"/>
        <dbReference type="ChEBI" id="CHEBI:76941"/>
        <dbReference type="ChEBI" id="CHEBI:84410"/>
        <dbReference type="ChEBI" id="CHEBI:456216"/>
        <dbReference type="EC" id="2.7.1.91"/>
    </reaction>
</comment>
<keyword evidence="15" id="KW-1185">Reference proteome</keyword>
<feature type="domain" description="DAGKc" evidence="13">
    <location>
        <begin position="162"/>
        <end position="301"/>
    </location>
</feature>
<keyword evidence="6" id="KW-0746">Sphingolipid metabolism</keyword>
<dbReference type="InterPro" id="IPR016064">
    <property type="entry name" value="NAD/diacylglycerol_kinase_sf"/>
</dbReference>
<dbReference type="EC" id="2.7.1.91" evidence="9"/>
<dbReference type="InterPro" id="IPR001206">
    <property type="entry name" value="Diacylglycerol_kinase_cat_dom"/>
</dbReference>
<evidence type="ECO:0000256" key="12">
    <source>
        <dbReference type="SAM" id="MobiDB-lite"/>
    </source>
</evidence>
<dbReference type="EMBL" id="JAEUBG010002723">
    <property type="protein sequence ID" value="KAH3684099.1"/>
    <property type="molecule type" value="Genomic_DNA"/>
</dbReference>
<dbReference type="GO" id="GO:0012505">
    <property type="term" value="C:endomembrane system"/>
    <property type="evidence" value="ECO:0007669"/>
    <property type="project" value="UniProtKB-SubCell"/>
</dbReference>
<dbReference type="AlphaFoldDB" id="A0A9P8Q736"/>
<evidence type="ECO:0000313" key="15">
    <source>
        <dbReference type="Proteomes" id="UP000774326"/>
    </source>
</evidence>
<dbReference type="GO" id="GO:0005737">
    <property type="term" value="C:cytoplasm"/>
    <property type="evidence" value="ECO:0007669"/>
    <property type="project" value="TreeGrafter"/>
</dbReference>
<evidence type="ECO:0000256" key="11">
    <source>
        <dbReference type="ARBA" id="ARBA00052914"/>
    </source>
</evidence>